<dbReference type="EMBL" id="AAPH01000006">
    <property type="protein sequence ID" value="EAS44076.1"/>
    <property type="molecule type" value="Genomic_DNA"/>
</dbReference>
<dbReference type="AlphaFoldDB" id="Q1Z6S1"/>
<comment type="caution">
    <text evidence="1">The sequence shown here is derived from an EMBL/GenBank/DDBJ whole genome shotgun (WGS) entry which is preliminary data.</text>
</comment>
<accession>Q1Z6S1</accession>
<protein>
    <submittedName>
        <fullName evidence="1">Uncharacterized protein</fullName>
    </submittedName>
</protein>
<evidence type="ECO:0000313" key="1">
    <source>
        <dbReference type="EMBL" id="EAS44076.1"/>
    </source>
</evidence>
<evidence type="ECO:0000313" key="2">
    <source>
        <dbReference type="Proteomes" id="UP000003789"/>
    </source>
</evidence>
<dbReference type="HOGENOM" id="CLU_3301393_0_0_6"/>
<dbReference type="Proteomes" id="UP000003789">
    <property type="component" value="Unassembled WGS sequence"/>
</dbReference>
<gene>
    <name evidence="1" type="ORF">P3TCK_10353</name>
</gene>
<sequence length="40" mass="4579">MCNLSLIDKRRLNILNVKVEKMSSYLRALPKIADDLYPGS</sequence>
<name>Q1Z6S1_9GAMM</name>
<proteinExistence type="predicted"/>
<reference evidence="1 2" key="1">
    <citation type="submission" date="2006-03" db="EMBL/GenBank/DDBJ databases">
        <authorList>
            <person name="Bartlett D.H."/>
            <person name="Valle G."/>
            <person name="Lauro F.M."/>
            <person name="Vezzi A."/>
            <person name="Simonato F."/>
            <person name="Eloe E."/>
            <person name="Vitulo N."/>
            <person name="Stratton T.K."/>
            <person name="D'angelo M."/>
            <person name="Ferriera S."/>
            <person name="Johnson J."/>
            <person name="Kravitz S."/>
            <person name="Beeson K."/>
            <person name="Sutton G."/>
            <person name="Rogers Y."/>
            <person name="Friedman R."/>
            <person name="Frazier M."/>
            <person name="Venter J.C."/>
        </authorList>
    </citation>
    <scope>NUCLEOTIDE SEQUENCE [LARGE SCALE GENOMIC DNA]</scope>
    <source>
        <strain evidence="1 2">3TCK</strain>
    </source>
</reference>
<feature type="non-terminal residue" evidence="1">
    <location>
        <position position="40"/>
    </location>
</feature>
<organism evidence="1 2">
    <name type="scientific">Photobacterium profundum 3TCK</name>
    <dbReference type="NCBI Taxonomy" id="314280"/>
    <lineage>
        <taxon>Bacteria</taxon>
        <taxon>Pseudomonadati</taxon>
        <taxon>Pseudomonadota</taxon>
        <taxon>Gammaproteobacteria</taxon>
        <taxon>Vibrionales</taxon>
        <taxon>Vibrionaceae</taxon>
        <taxon>Photobacterium</taxon>
    </lineage>
</organism>